<proteinExistence type="predicted"/>
<evidence type="ECO:0000259" key="6">
    <source>
        <dbReference type="PROSITE" id="PS50977"/>
    </source>
</evidence>
<evidence type="ECO:0000256" key="5">
    <source>
        <dbReference type="SAM" id="MobiDB-lite"/>
    </source>
</evidence>
<dbReference type="InterPro" id="IPR009057">
    <property type="entry name" value="Homeodomain-like_sf"/>
</dbReference>
<dbReference type="InterPro" id="IPR050109">
    <property type="entry name" value="HTH-type_TetR-like_transc_reg"/>
</dbReference>
<dbReference type="PANTHER" id="PTHR30055:SF234">
    <property type="entry name" value="HTH-TYPE TRANSCRIPTIONAL REGULATOR BETI"/>
    <property type="match status" value="1"/>
</dbReference>
<dbReference type="Pfam" id="PF00440">
    <property type="entry name" value="TetR_N"/>
    <property type="match status" value="1"/>
</dbReference>
<feature type="DNA-binding region" description="H-T-H motif" evidence="4">
    <location>
        <begin position="58"/>
        <end position="77"/>
    </location>
</feature>
<evidence type="ECO:0000256" key="2">
    <source>
        <dbReference type="ARBA" id="ARBA00023125"/>
    </source>
</evidence>
<dbReference type="InterPro" id="IPR001647">
    <property type="entry name" value="HTH_TetR"/>
</dbReference>
<feature type="domain" description="HTH tetR-type" evidence="6">
    <location>
        <begin position="35"/>
        <end position="95"/>
    </location>
</feature>
<protein>
    <submittedName>
        <fullName evidence="7">TetR family transcriptional regulator</fullName>
    </submittedName>
</protein>
<gene>
    <name evidence="7" type="ORF">H9962_02615</name>
</gene>
<reference evidence="7" key="1">
    <citation type="journal article" date="2021" name="PeerJ">
        <title>Extensive microbial diversity within the chicken gut microbiome revealed by metagenomics and culture.</title>
        <authorList>
            <person name="Gilroy R."/>
            <person name="Ravi A."/>
            <person name="Getino M."/>
            <person name="Pursley I."/>
            <person name="Horton D.L."/>
            <person name="Alikhan N.F."/>
            <person name="Baker D."/>
            <person name="Gharbi K."/>
            <person name="Hall N."/>
            <person name="Watson M."/>
            <person name="Adriaenssens E.M."/>
            <person name="Foster-Nyarko E."/>
            <person name="Jarju S."/>
            <person name="Secka A."/>
            <person name="Antonio M."/>
            <person name="Oren A."/>
            <person name="Chaudhuri R.R."/>
            <person name="La Ragione R."/>
            <person name="Hildebrand F."/>
            <person name="Pallen M.J."/>
        </authorList>
    </citation>
    <scope>NUCLEOTIDE SEQUENCE</scope>
    <source>
        <strain evidence="7">CHK186-16707</strain>
    </source>
</reference>
<dbReference type="Gene3D" id="1.10.10.60">
    <property type="entry name" value="Homeodomain-like"/>
    <property type="match status" value="1"/>
</dbReference>
<evidence type="ECO:0000256" key="1">
    <source>
        <dbReference type="ARBA" id="ARBA00023015"/>
    </source>
</evidence>
<dbReference type="Proteomes" id="UP000824225">
    <property type="component" value="Unassembled WGS sequence"/>
</dbReference>
<dbReference type="EMBL" id="DXAN01000004">
    <property type="protein sequence ID" value="HJA08074.1"/>
    <property type="molecule type" value="Genomic_DNA"/>
</dbReference>
<comment type="caution">
    <text evidence="7">The sequence shown here is derived from an EMBL/GenBank/DDBJ whole genome shotgun (WGS) entry which is preliminary data.</text>
</comment>
<keyword evidence="2 4" id="KW-0238">DNA-binding</keyword>
<dbReference type="PROSITE" id="PS01081">
    <property type="entry name" value="HTH_TETR_1"/>
    <property type="match status" value="1"/>
</dbReference>
<evidence type="ECO:0000256" key="3">
    <source>
        <dbReference type="ARBA" id="ARBA00023163"/>
    </source>
</evidence>
<reference evidence="7" key="2">
    <citation type="submission" date="2021-04" db="EMBL/GenBank/DDBJ databases">
        <authorList>
            <person name="Gilroy R."/>
        </authorList>
    </citation>
    <scope>NUCLEOTIDE SEQUENCE</scope>
    <source>
        <strain evidence="7">CHK186-16707</strain>
    </source>
</reference>
<feature type="region of interest" description="Disordered" evidence="5">
    <location>
        <begin position="1"/>
        <end position="35"/>
    </location>
</feature>
<feature type="compositionally biased region" description="Basic and acidic residues" evidence="5">
    <location>
        <begin position="24"/>
        <end position="35"/>
    </location>
</feature>
<dbReference type="PANTHER" id="PTHR30055">
    <property type="entry name" value="HTH-TYPE TRANSCRIPTIONAL REGULATOR RUTR"/>
    <property type="match status" value="1"/>
</dbReference>
<keyword evidence="1" id="KW-0805">Transcription regulation</keyword>
<dbReference type="PRINTS" id="PR00455">
    <property type="entry name" value="HTHTETR"/>
</dbReference>
<dbReference type="PROSITE" id="PS50977">
    <property type="entry name" value="HTH_TETR_2"/>
    <property type="match status" value="1"/>
</dbReference>
<evidence type="ECO:0000313" key="8">
    <source>
        <dbReference type="Proteomes" id="UP000824225"/>
    </source>
</evidence>
<dbReference type="AlphaFoldDB" id="A0A9D2HCR1"/>
<evidence type="ECO:0000313" key="7">
    <source>
        <dbReference type="EMBL" id="HJA08074.1"/>
    </source>
</evidence>
<dbReference type="GO" id="GO:0003700">
    <property type="term" value="F:DNA-binding transcription factor activity"/>
    <property type="evidence" value="ECO:0007669"/>
    <property type="project" value="TreeGrafter"/>
</dbReference>
<dbReference type="SUPFAM" id="SSF46689">
    <property type="entry name" value="Homeodomain-like"/>
    <property type="match status" value="1"/>
</dbReference>
<keyword evidence="3" id="KW-0804">Transcription</keyword>
<dbReference type="Gene3D" id="1.10.357.10">
    <property type="entry name" value="Tetracycline Repressor, domain 2"/>
    <property type="match status" value="1"/>
</dbReference>
<organism evidence="7 8">
    <name type="scientific">Candidatus Mailhella merdigallinarum</name>
    <dbReference type="NCBI Taxonomy" id="2838658"/>
    <lineage>
        <taxon>Bacteria</taxon>
        <taxon>Pseudomonadati</taxon>
        <taxon>Thermodesulfobacteriota</taxon>
        <taxon>Desulfovibrionia</taxon>
        <taxon>Desulfovibrionales</taxon>
        <taxon>Desulfovibrionaceae</taxon>
        <taxon>Mailhella</taxon>
    </lineage>
</organism>
<accession>A0A9D2HCR1</accession>
<dbReference type="InterPro" id="IPR023772">
    <property type="entry name" value="DNA-bd_HTH_TetR-type_CS"/>
</dbReference>
<sequence>MSSAVRPPSVPFPAAVPSPETEAEGSRDQRTAKGEATRARLLTEAMRLFAERGYDGASTRALAEAASSNVALITFHFGSKRGLYEATIKAVEQRLTTVVAPILDTLRRERASRNVGHAELMTLIRALIRRLLGQLLPVTPTPGFFQLLSREMQEQGPLSERLWKLFMPVLATVEETLVAASSPALRDKARMASFLLVVSLLGVVRDYDAFRRHLPEPRDQAADAAALADLLCAGLPGQFPAPAARFPTRSAS</sequence>
<dbReference type="GO" id="GO:0000976">
    <property type="term" value="F:transcription cis-regulatory region binding"/>
    <property type="evidence" value="ECO:0007669"/>
    <property type="project" value="TreeGrafter"/>
</dbReference>
<evidence type="ECO:0000256" key="4">
    <source>
        <dbReference type="PROSITE-ProRule" id="PRU00335"/>
    </source>
</evidence>
<name>A0A9D2HCR1_9BACT</name>